<proteinExistence type="predicted"/>
<dbReference type="GO" id="GO:0019887">
    <property type="term" value="F:protein kinase regulator activity"/>
    <property type="evidence" value="ECO:0007669"/>
    <property type="project" value="TreeGrafter"/>
</dbReference>
<evidence type="ECO:0000313" key="3">
    <source>
        <dbReference type="Proteomes" id="UP000596742"/>
    </source>
</evidence>
<gene>
    <name evidence="2" type="ORF">MGAL_10B036446</name>
</gene>
<dbReference type="AlphaFoldDB" id="A0A8B6G4F0"/>
<dbReference type="EMBL" id="UYJE01007851">
    <property type="protein sequence ID" value="VDI58474.1"/>
    <property type="molecule type" value="Genomic_DNA"/>
</dbReference>
<dbReference type="GO" id="GO:0032039">
    <property type="term" value="C:integrator complex"/>
    <property type="evidence" value="ECO:0007669"/>
    <property type="project" value="InterPro"/>
</dbReference>
<keyword evidence="1" id="KW-0677">Repeat</keyword>
<evidence type="ECO:0000313" key="2">
    <source>
        <dbReference type="EMBL" id="VDI58474.1"/>
    </source>
</evidence>
<dbReference type="InterPro" id="IPR026164">
    <property type="entry name" value="Int_cplx_su10"/>
</dbReference>
<dbReference type="Pfam" id="PF25801">
    <property type="entry name" value="HEAT_GCN1_C_2"/>
    <property type="match status" value="1"/>
</dbReference>
<dbReference type="Gene3D" id="1.25.10.10">
    <property type="entry name" value="Leucine-rich Repeat Variant"/>
    <property type="match status" value="2"/>
</dbReference>
<dbReference type="GO" id="GO:0005829">
    <property type="term" value="C:cytosol"/>
    <property type="evidence" value="ECO:0007669"/>
    <property type="project" value="TreeGrafter"/>
</dbReference>
<evidence type="ECO:0000256" key="1">
    <source>
        <dbReference type="ARBA" id="ARBA00022737"/>
    </source>
</evidence>
<dbReference type="GO" id="GO:0006417">
    <property type="term" value="P:regulation of translation"/>
    <property type="evidence" value="ECO:0007669"/>
    <property type="project" value="TreeGrafter"/>
</dbReference>
<dbReference type="OrthoDB" id="5148094at2759"/>
<organism evidence="2 3">
    <name type="scientific">Mytilus galloprovincialis</name>
    <name type="common">Mediterranean mussel</name>
    <dbReference type="NCBI Taxonomy" id="29158"/>
    <lineage>
        <taxon>Eukaryota</taxon>
        <taxon>Metazoa</taxon>
        <taxon>Spiralia</taxon>
        <taxon>Lophotrochozoa</taxon>
        <taxon>Mollusca</taxon>
        <taxon>Bivalvia</taxon>
        <taxon>Autobranchia</taxon>
        <taxon>Pteriomorphia</taxon>
        <taxon>Mytilida</taxon>
        <taxon>Mytiloidea</taxon>
        <taxon>Mytilidae</taxon>
        <taxon>Mytilinae</taxon>
        <taxon>Mytilus</taxon>
    </lineage>
</organism>
<comment type="caution">
    <text evidence="2">The sequence shown here is derived from an EMBL/GenBank/DDBJ whole genome shotgun (WGS) entry which is preliminary data.</text>
</comment>
<dbReference type="GO" id="GO:0016180">
    <property type="term" value="P:snRNA processing"/>
    <property type="evidence" value="ECO:0007669"/>
    <property type="project" value="InterPro"/>
</dbReference>
<name>A0A8B6G4F0_MYTGA</name>
<protein>
    <recommendedName>
        <fullName evidence="4">TOG domain-containing protein</fullName>
    </recommendedName>
</protein>
<dbReference type="InterPro" id="IPR011989">
    <property type="entry name" value="ARM-like"/>
</dbReference>
<dbReference type="Pfam" id="PF21045">
    <property type="entry name" value="INT10"/>
    <property type="match status" value="1"/>
</dbReference>
<accession>A0A8B6G4F0</accession>
<dbReference type="Pfam" id="PF13513">
    <property type="entry name" value="HEAT_EZ"/>
    <property type="match status" value="1"/>
</dbReference>
<dbReference type="PANTHER" id="PTHR23346">
    <property type="entry name" value="TRANSLATIONAL ACTIVATOR GCN1-RELATED"/>
    <property type="match status" value="1"/>
</dbReference>
<dbReference type="PRINTS" id="PR02106">
    <property type="entry name" value="INTSUBUNIT10"/>
</dbReference>
<reference evidence="2" key="1">
    <citation type="submission" date="2018-11" db="EMBL/GenBank/DDBJ databases">
        <authorList>
            <person name="Alioto T."/>
            <person name="Alioto T."/>
        </authorList>
    </citation>
    <scope>NUCLEOTIDE SEQUENCE</scope>
</reference>
<dbReference type="Proteomes" id="UP000596742">
    <property type="component" value="Unassembled WGS sequence"/>
</dbReference>
<keyword evidence="3" id="KW-1185">Reference proteome</keyword>
<dbReference type="GO" id="GO:0034198">
    <property type="term" value="P:cellular response to amino acid starvation"/>
    <property type="evidence" value="ECO:0007669"/>
    <property type="project" value="TreeGrafter"/>
</dbReference>
<dbReference type="SUPFAM" id="SSF48371">
    <property type="entry name" value="ARM repeat"/>
    <property type="match status" value="1"/>
</dbReference>
<dbReference type="InterPro" id="IPR016024">
    <property type="entry name" value="ARM-type_fold"/>
</dbReference>
<dbReference type="PANTHER" id="PTHR23346:SF7">
    <property type="entry name" value="STALLED RIBOSOME SENSOR GCN1"/>
    <property type="match status" value="1"/>
</dbReference>
<sequence length="561" mass="61622">MAACVQKDDLLSDEEWLVSRARLCIKSDPCGAKSWMITARSLFPQHFTIQFEAYSLEKIGRNVKEAAKLLEEMFLTFPNETRLWTEVQSILEALQSESSNSFLTVYLVYIYTLLQKIEATEMLQYIADVRQAVKYAVSDMEGKELPGFSIPKKGITPVLPIFREGILSGTQELKEQAAVGLGELIDVTNAEALKVSVLNITGPLIRILGDRFVWSLKVAVLDTLTKLLTKVGVMLKPFLPQLQTTFLKALNDPQRSVRLKAASALGQLIIIHVRVDPLFTELLNGIKNATETGVRDTMLQALRFCLTGAGSKMAEPLKKQASSSLLSMLGSQEETTRSAASACLGAMCGSLSDVDLTDVMISHLLDSDPSQDWMVKHGQGIALGVALKESADKLCKQFEDSITKTVLDLTTSDRIPLCLCGYRCLGYLLIYQQSKGQLKTELLTSLIKGMKNDSNDVKQLVTQIIPHLSSGGNLTGDHVKLLIPPLVMGTKEKNTVVKTNSEIAVVAVLHLRKDETVLKSVSGSLDAGMRESLNELVYKSLVKLCKQPESALESIDDTVLK</sequence>
<evidence type="ECO:0008006" key="4">
    <source>
        <dbReference type="Google" id="ProtNLM"/>
    </source>
</evidence>